<keyword evidence="1" id="KW-0732">Signal</keyword>
<dbReference type="EMBL" id="JAXOVC010000009">
    <property type="protein sequence ID" value="KAK4497006.1"/>
    <property type="molecule type" value="Genomic_DNA"/>
</dbReference>
<name>A0ABR0E714_ZASCE</name>
<protein>
    <recommendedName>
        <fullName evidence="4">Secreted protein</fullName>
    </recommendedName>
</protein>
<evidence type="ECO:0000313" key="2">
    <source>
        <dbReference type="EMBL" id="KAK4497006.1"/>
    </source>
</evidence>
<comment type="caution">
    <text evidence="2">The sequence shown here is derived from an EMBL/GenBank/DDBJ whole genome shotgun (WGS) entry which is preliminary data.</text>
</comment>
<proteinExistence type="predicted"/>
<dbReference type="Proteomes" id="UP001305779">
    <property type="component" value="Unassembled WGS sequence"/>
</dbReference>
<sequence>MINVPLVIIAVILSTAGALAVPTYSAVNCANHTELSNEAKHSSPFPKAVEARDEPIESGKGMCANHLTDDDLEQYVIVIGKPWNNGAGCKAVQKTFNSKIPTITEWKCREVADDSGNTILTFDTVNVLANPMHADEALAIAYPDVTEWHNACNDNNW</sequence>
<accession>A0ABR0E714</accession>
<reference evidence="2 3" key="1">
    <citation type="journal article" date="2023" name="G3 (Bethesda)">
        <title>A chromosome-level genome assembly of Zasmidium syzygii isolated from banana leaves.</title>
        <authorList>
            <person name="van Westerhoven A.C."/>
            <person name="Mehrabi R."/>
            <person name="Talebi R."/>
            <person name="Steentjes M.B.F."/>
            <person name="Corcolon B."/>
            <person name="Chong P.A."/>
            <person name="Kema G.H.J."/>
            <person name="Seidl M.F."/>
        </authorList>
    </citation>
    <scope>NUCLEOTIDE SEQUENCE [LARGE SCALE GENOMIC DNA]</scope>
    <source>
        <strain evidence="2 3">P124</strain>
    </source>
</reference>
<evidence type="ECO:0000313" key="3">
    <source>
        <dbReference type="Proteomes" id="UP001305779"/>
    </source>
</evidence>
<keyword evidence="3" id="KW-1185">Reference proteome</keyword>
<gene>
    <name evidence="2" type="ORF">PRZ48_011455</name>
</gene>
<evidence type="ECO:0000256" key="1">
    <source>
        <dbReference type="SAM" id="SignalP"/>
    </source>
</evidence>
<feature type="signal peptide" evidence="1">
    <location>
        <begin position="1"/>
        <end position="20"/>
    </location>
</feature>
<evidence type="ECO:0008006" key="4">
    <source>
        <dbReference type="Google" id="ProtNLM"/>
    </source>
</evidence>
<feature type="chain" id="PRO_5047167124" description="Secreted protein" evidence="1">
    <location>
        <begin position="21"/>
        <end position="157"/>
    </location>
</feature>
<organism evidence="2 3">
    <name type="scientific">Zasmidium cellare</name>
    <name type="common">Wine cellar mold</name>
    <name type="synonym">Racodium cellare</name>
    <dbReference type="NCBI Taxonomy" id="395010"/>
    <lineage>
        <taxon>Eukaryota</taxon>
        <taxon>Fungi</taxon>
        <taxon>Dikarya</taxon>
        <taxon>Ascomycota</taxon>
        <taxon>Pezizomycotina</taxon>
        <taxon>Dothideomycetes</taxon>
        <taxon>Dothideomycetidae</taxon>
        <taxon>Mycosphaerellales</taxon>
        <taxon>Mycosphaerellaceae</taxon>
        <taxon>Zasmidium</taxon>
    </lineage>
</organism>